<dbReference type="AlphaFoldDB" id="A0A7Z7W1J2"/>
<protein>
    <submittedName>
        <fullName evidence="1">Uncharacterized protein</fullName>
    </submittedName>
</protein>
<proteinExistence type="predicted"/>
<accession>A0A7Z7W1J2</accession>
<organism evidence="1">
    <name type="scientific">Staphylococcus schleiferi</name>
    <dbReference type="NCBI Taxonomy" id="1295"/>
    <lineage>
        <taxon>Bacteria</taxon>
        <taxon>Bacillati</taxon>
        <taxon>Bacillota</taxon>
        <taxon>Bacilli</taxon>
        <taxon>Bacillales</taxon>
        <taxon>Staphylococcaceae</taxon>
        <taxon>Staphylococcus</taxon>
    </lineage>
</organism>
<comment type="caution">
    <text evidence="1">The sequence shown here is derived from an EMBL/GenBank/DDBJ whole genome shotgun (WGS) entry which is preliminary data.</text>
</comment>
<dbReference type="EMBL" id="UHEF01000003">
    <property type="protein sequence ID" value="SUN29746.1"/>
    <property type="molecule type" value="Genomic_DNA"/>
</dbReference>
<evidence type="ECO:0000313" key="1">
    <source>
        <dbReference type="EMBL" id="SUN29746.1"/>
    </source>
</evidence>
<name>A0A7Z7W1J2_STASC</name>
<gene>
    <name evidence="1" type="ORF">NCTC12218_02626</name>
</gene>
<reference evidence="1" key="1">
    <citation type="submission" date="2018-06" db="EMBL/GenBank/DDBJ databases">
        <authorList>
            <consortium name="Pathogen Informatics"/>
            <person name="Doyle S."/>
        </authorList>
    </citation>
    <scope>NUCLEOTIDE SEQUENCE [LARGE SCALE GENOMIC DNA]</scope>
    <source>
        <strain evidence="1">NCTC12218</strain>
    </source>
</reference>
<sequence>MEDLKQSLKGLGWYDFFYSTYVSTIRVSAEL</sequence>